<reference evidence="2" key="1">
    <citation type="submission" date="2016-12" db="EMBL/GenBank/DDBJ databases">
        <authorList>
            <person name="Varghese N."/>
            <person name="Submissions S."/>
        </authorList>
    </citation>
    <scope>NUCLEOTIDE SEQUENCE [LARGE SCALE GENOMIC DNA]</scope>
    <source>
        <strain evidence="2">DSM 45599</strain>
    </source>
</reference>
<gene>
    <name evidence="1" type="ORF">SAMN04489832_0707</name>
</gene>
<dbReference type="EMBL" id="FSQT01000001">
    <property type="protein sequence ID" value="SIM57254.1"/>
    <property type="molecule type" value="Genomic_DNA"/>
</dbReference>
<evidence type="ECO:0000313" key="1">
    <source>
        <dbReference type="EMBL" id="SIM57254.1"/>
    </source>
</evidence>
<sequence length="48" mass="5157">MPALLWKIDLWHEVSDKTNGSSTEVVVAVGDICEHKSAVDSPPRLPAG</sequence>
<name>A0A1N5U8P9_9ACTN</name>
<organism evidence="1 2">
    <name type="scientific">Micromonospora cremea</name>
    <dbReference type="NCBI Taxonomy" id="709881"/>
    <lineage>
        <taxon>Bacteria</taxon>
        <taxon>Bacillati</taxon>
        <taxon>Actinomycetota</taxon>
        <taxon>Actinomycetes</taxon>
        <taxon>Micromonosporales</taxon>
        <taxon>Micromonosporaceae</taxon>
        <taxon>Micromonospora</taxon>
    </lineage>
</organism>
<keyword evidence="2" id="KW-1185">Reference proteome</keyword>
<evidence type="ECO:0000313" key="2">
    <source>
        <dbReference type="Proteomes" id="UP000185124"/>
    </source>
</evidence>
<dbReference type="STRING" id="709881.SAMN04489832_0707"/>
<dbReference type="Proteomes" id="UP000185124">
    <property type="component" value="Unassembled WGS sequence"/>
</dbReference>
<dbReference type="AlphaFoldDB" id="A0A1N5U8P9"/>
<accession>A0A1N5U8P9</accession>
<protein>
    <submittedName>
        <fullName evidence="1">Uncharacterized protein</fullName>
    </submittedName>
</protein>
<proteinExistence type="predicted"/>